<dbReference type="Proteomes" id="UP001163798">
    <property type="component" value="Unassembled WGS sequence"/>
</dbReference>
<feature type="compositionally biased region" description="Polar residues" evidence="1">
    <location>
        <begin position="254"/>
        <end position="269"/>
    </location>
</feature>
<evidence type="ECO:0000256" key="1">
    <source>
        <dbReference type="SAM" id="MobiDB-lite"/>
    </source>
</evidence>
<sequence length="712" mass="79975">MDNPNEMQGITMPNENTTVQPLVQGPGGTVLALNATMREGNRHMNWPSYPGPMHPGFNPMYMTPYSTMISTMNPHLGMITEQNPTMVAGNNPFQQNSMIPIMGASQYERAIMNPTPTTSPIPNSTVTNNGSDTWTPASKGRFGIEHHHHDGSACTAHREHEANAIIEQDTSYIRAIGIMKALAVHEYFTAKRAGDLDPFKVAREPEIEGTLYIPPSPSIDSYNHDWYTHKRGRRGAPPGNRYNSTGRTHPYTPRTPNMGDTHNPSTITEKPTNTAAKITAKRNLTLRYIPHLGSIDPEPFEDGEQRFVAIRNLHYRPGHGPAPRFIWDININGKLQEDRGKLGPRSYDMDEKVEPMPTPGIFTRKARSYPGDEHSARETISQGHAEGSIIGFYALIDIHRSIALRRILERESGVSTVTVAEGIIEAEFSLPPWAKRSIFMDGHGVSSKENAYDWPTIRVPSVEQPHLTKSSDRHYAYWVAVHGTIIDHPGIFITDSGFIDLDTVAGHRLLRALDFAHSSESSNFKELFITLLTLPKFYSQLVEVHRLNIAPTIQPMTCPYEPKTIIDVARHMANCGITESQADSLLQYARFFCIDKLQSKLRSEDESGPWLKILRRSNLRMLVTDCVPERDPTLELPAHWNRDDLKEYRRRRAVIHGQKSRGQLPLNWHMRHEAIPMNPETGNPVEEMANLSLCETNPVVSTSNGVQNPATI</sequence>
<feature type="region of interest" description="Disordered" evidence="1">
    <location>
        <begin position="1"/>
        <end position="24"/>
    </location>
</feature>
<keyword evidence="3" id="KW-1185">Reference proteome</keyword>
<feature type="compositionally biased region" description="Polar residues" evidence="1">
    <location>
        <begin position="1"/>
        <end position="21"/>
    </location>
</feature>
<accession>A0AA38KM57</accession>
<dbReference type="EMBL" id="MU793461">
    <property type="protein sequence ID" value="KAJ3782669.1"/>
    <property type="molecule type" value="Genomic_DNA"/>
</dbReference>
<evidence type="ECO:0000313" key="2">
    <source>
        <dbReference type="EMBL" id="KAJ3782669.1"/>
    </source>
</evidence>
<comment type="caution">
    <text evidence="2">The sequence shown here is derived from an EMBL/GenBank/DDBJ whole genome shotgun (WGS) entry which is preliminary data.</text>
</comment>
<feature type="region of interest" description="Disordered" evidence="1">
    <location>
        <begin position="231"/>
        <end position="269"/>
    </location>
</feature>
<dbReference type="AlphaFoldDB" id="A0AA38KM57"/>
<protein>
    <submittedName>
        <fullName evidence="2">Uncharacterized protein</fullName>
    </submittedName>
</protein>
<organism evidence="2 3">
    <name type="scientific">Lentinula aff. detonsa</name>
    <dbReference type="NCBI Taxonomy" id="2804958"/>
    <lineage>
        <taxon>Eukaryota</taxon>
        <taxon>Fungi</taxon>
        <taxon>Dikarya</taxon>
        <taxon>Basidiomycota</taxon>
        <taxon>Agaricomycotina</taxon>
        <taxon>Agaricomycetes</taxon>
        <taxon>Agaricomycetidae</taxon>
        <taxon>Agaricales</taxon>
        <taxon>Marasmiineae</taxon>
        <taxon>Omphalotaceae</taxon>
        <taxon>Lentinula</taxon>
    </lineage>
</organism>
<proteinExistence type="predicted"/>
<name>A0AA38KM57_9AGAR</name>
<gene>
    <name evidence="2" type="ORF">GGU10DRAFT_335361</name>
</gene>
<reference evidence="2" key="1">
    <citation type="submission" date="2022-08" db="EMBL/GenBank/DDBJ databases">
        <authorList>
            <consortium name="DOE Joint Genome Institute"/>
            <person name="Min B."/>
            <person name="Riley R."/>
            <person name="Sierra-Patev S."/>
            <person name="Naranjo-Ortiz M."/>
            <person name="Looney B."/>
            <person name="Konkel Z."/>
            <person name="Slot J.C."/>
            <person name="Sakamoto Y."/>
            <person name="Steenwyk J.L."/>
            <person name="Rokas A."/>
            <person name="Carro J."/>
            <person name="Camarero S."/>
            <person name="Ferreira P."/>
            <person name="Molpeceres G."/>
            <person name="Ruiz-Duenas F.J."/>
            <person name="Serrano A."/>
            <person name="Henrissat B."/>
            <person name="Drula E."/>
            <person name="Hughes K.W."/>
            <person name="Mata J.L."/>
            <person name="Ishikawa N.K."/>
            <person name="Vargas-Isla R."/>
            <person name="Ushijima S."/>
            <person name="Smith C.A."/>
            <person name="Ahrendt S."/>
            <person name="Andreopoulos W."/>
            <person name="He G."/>
            <person name="Labutti K."/>
            <person name="Lipzen A."/>
            <person name="Ng V."/>
            <person name="Sandor L."/>
            <person name="Barry K."/>
            <person name="Martinez A.T."/>
            <person name="Xiao Y."/>
            <person name="Gibbons J.G."/>
            <person name="Terashima K."/>
            <person name="Hibbett D.S."/>
            <person name="Grigoriev I.V."/>
        </authorList>
    </citation>
    <scope>NUCLEOTIDE SEQUENCE</scope>
    <source>
        <strain evidence="2">TFB10291</strain>
    </source>
</reference>
<evidence type="ECO:0000313" key="3">
    <source>
        <dbReference type="Proteomes" id="UP001163798"/>
    </source>
</evidence>